<dbReference type="PANTHER" id="PTHR46429:SF1">
    <property type="entry name" value="23S RRNA (GUANOSINE-2'-O-)-METHYLTRANSFERASE RLMB"/>
    <property type="match status" value="1"/>
</dbReference>
<accession>A0A644WM03</accession>
<dbReference type="AlphaFoldDB" id="A0A644WM03"/>
<dbReference type="SUPFAM" id="SSF75217">
    <property type="entry name" value="alpha/beta knot"/>
    <property type="match status" value="1"/>
</dbReference>
<dbReference type="Gene3D" id="3.40.1280.10">
    <property type="match status" value="1"/>
</dbReference>
<dbReference type="GO" id="GO:0006396">
    <property type="term" value="P:RNA processing"/>
    <property type="evidence" value="ECO:0007669"/>
    <property type="project" value="InterPro"/>
</dbReference>
<proteinExistence type="predicted"/>
<evidence type="ECO:0000256" key="2">
    <source>
        <dbReference type="ARBA" id="ARBA00022679"/>
    </source>
</evidence>
<dbReference type="InterPro" id="IPR029026">
    <property type="entry name" value="tRNA_m1G_MTases_N"/>
</dbReference>
<dbReference type="GO" id="GO:0005829">
    <property type="term" value="C:cytosol"/>
    <property type="evidence" value="ECO:0007669"/>
    <property type="project" value="TreeGrafter"/>
</dbReference>
<keyword evidence="2 4" id="KW-0808">Transferase</keyword>
<dbReference type="GO" id="GO:0032259">
    <property type="term" value="P:methylation"/>
    <property type="evidence" value="ECO:0007669"/>
    <property type="project" value="UniProtKB-KW"/>
</dbReference>
<dbReference type="Pfam" id="PF00588">
    <property type="entry name" value="SpoU_methylase"/>
    <property type="match status" value="1"/>
</dbReference>
<sequence length="189" mass="21338">MEEKHQSLKKSMDDLDRLSAEDFRNAPKIPLVIVLDNVRSQHNVGSVFRTSDAFRVEKIFLCGITATPPNKEIQKTALGATESVVWQHFEETTTAIEKLHDEGYVVIAIEQTHNSLDINSKDWFKPDEKLAVVLGNEVFGASDEVLELCDRTVEIPQFGTKHSLNVSVCAGIVIWEICKWHLEHKSVNL</sequence>
<keyword evidence="1 4" id="KW-0489">Methyltransferase</keyword>
<name>A0A644WM03_9ZZZZ</name>
<dbReference type="GO" id="GO:0003723">
    <property type="term" value="F:RNA binding"/>
    <property type="evidence" value="ECO:0007669"/>
    <property type="project" value="InterPro"/>
</dbReference>
<dbReference type="CDD" id="cd18097">
    <property type="entry name" value="SpoU-like"/>
    <property type="match status" value="1"/>
</dbReference>
<dbReference type="GO" id="GO:0008173">
    <property type="term" value="F:RNA methyltransferase activity"/>
    <property type="evidence" value="ECO:0007669"/>
    <property type="project" value="InterPro"/>
</dbReference>
<comment type="caution">
    <text evidence="4">The sequence shown here is derived from an EMBL/GenBank/DDBJ whole genome shotgun (WGS) entry which is preliminary data.</text>
</comment>
<feature type="domain" description="tRNA/rRNA methyltransferase SpoU type" evidence="3">
    <location>
        <begin position="31"/>
        <end position="174"/>
    </location>
</feature>
<evidence type="ECO:0000256" key="1">
    <source>
        <dbReference type="ARBA" id="ARBA00022603"/>
    </source>
</evidence>
<dbReference type="EC" id="2.1.1.185" evidence="4"/>
<dbReference type="InterPro" id="IPR001537">
    <property type="entry name" value="SpoU_MeTrfase"/>
</dbReference>
<evidence type="ECO:0000313" key="4">
    <source>
        <dbReference type="EMBL" id="MPM04607.1"/>
    </source>
</evidence>
<dbReference type="PANTHER" id="PTHR46429">
    <property type="entry name" value="23S RRNA (GUANOSINE-2'-O-)-METHYLTRANSFERASE RLMB"/>
    <property type="match status" value="1"/>
</dbReference>
<dbReference type="EMBL" id="VSSQ01001053">
    <property type="protein sequence ID" value="MPM04607.1"/>
    <property type="molecule type" value="Genomic_DNA"/>
</dbReference>
<dbReference type="InterPro" id="IPR029028">
    <property type="entry name" value="Alpha/beta_knot_MTases"/>
</dbReference>
<dbReference type="InterPro" id="IPR004441">
    <property type="entry name" value="rRNA_MeTrfase_TrmH"/>
</dbReference>
<reference evidence="4" key="1">
    <citation type="submission" date="2019-08" db="EMBL/GenBank/DDBJ databases">
        <authorList>
            <person name="Kucharzyk K."/>
            <person name="Murdoch R.W."/>
            <person name="Higgins S."/>
            <person name="Loffler F."/>
        </authorList>
    </citation>
    <scope>NUCLEOTIDE SEQUENCE</scope>
</reference>
<organism evidence="4">
    <name type="scientific">bioreactor metagenome</name>
    <dbReference type="NCBI Taxonomy" id="1076179"/>
    <lineage>
        <taxon>unclassified sequences</taxon>
        <taxon>metagenomes</taxon>
        <taxon>ecological metagenomes</taxon>
    </lineage>
</organism>
<protein>
    <submittedName>
        <fullName evidence="4">23S rRNA (Guanosine-2'-O-)-methyltransferase RlmB</fullName>
        <ecNumber evidence="4">2.1.1.185</ecNumber>
    </submittedName>
</protein>
<gene>
    <name evidence="4" type="primary">rlmB_17</name>
    <name evidence="4" type="ORF">SDC9_50885</name>
</gene>
<evidence type="ECO:0000259" key="3">
    <source>
        <dbReference type="Pfam" id="PF00588"/>
    </source>
</evidence>